<dbReference type="PROSITE" id="PS51779">
    <property type="entry name" value="POTRA"/>
    <property type="match status" value="1"/>
</dbReference>
<dbReference type="InterPro" id="IPR051544">
    <property type="entry name" value="TPS_OM_transporter"/>
</dbReference>
<keyword evidence="9" id="KW-0732">Signal</keyword>
<dbReference type="PANTHER" id="PTHR34597:SF1">
    <property type="entry name" value="HEME_HEMOPEXIN TRANSPORTER PROTEIN HUXB"/>
    <property type="match status" value="1"/>
</dbReference>
<evidence type="ECO:0000256" key="4">
    <source>
        <dbReference type="ARBA" id="ARBA00022452"/>
    </source>
</evidence>
<evidence type="ECO:0000256" key="6">
    <source>
        <dbReference type="ARBA" id="ARBA00022927"/>
    </source>
</evidence>
<comment type="subcellular location">
    <subcellularLocation>
        <location evidence="1">Cell outer membrane</location>
    </subcellularLocation>
</comment>
<proteinExistence type="inferred from homology"/>
<dbReference type="Pfam" id="PF08479">
    <property type="entry name" value="POTRA_2"/>
    <property type="match status" value="1"/>
</dbReference>
<dbReference type="InterPro" id="IPR005565">
    <property type="entry name" value="Hemolysn_activator_HlyB_C"/>
</dbReference>
<dbReference type="PANTHER" id="PTHR34597">
    <property type="entry name" value="SLR1661 PROTEIN"/>
    <property type="match status" value="1"/>
</dbReference>
<comment type="caution">
    <text evidence="11">The sequence shown here is derived from an EMBL/GenBank/DDBJ whole genome shotgun (WGS) entry which is preliminary data.</text>
</comment>
<dbReference type="GO" id="GO:0009279">
    <property type="term" value="C:cell outer membrane"/>
    <property type="evidence" value="ECO:0007669"/>
    <property type="project" value="UniProtKB-SubCell"/>
</dbReference>
<evidence type="ECO:0000256" key="5">
    <source>
        <dbReference type="ARBA" id="ARBA00022692"/>
    </source>
</evidence>
<dbReference type="GO" id="GO:0008320">
    <property type="term" value="F:protein transmembrane transporter activity"/>
    <property type="evidence" value="ECO:0007669"/>
    <property type="project" value="TreeGrafter"/>
</dbReference>
<dbReference type="OrthoDB" id="572300at2"/>
<keyword evidence="7" id="KW-0472">Membrane</keyword>
<dbReference type="EMBL" id="NXGH01000039">
    <property type="protein sequence ID" value="PRM87727.1"/>
    <property type="molecule type" value="Genomic_DNA"/>
</dbReference>
<dbReference type="GO" id="GO:0098046">
    <property type="term" value="C:type V protein secretion system complex"/>
    <property type="evidence" value="ECO:0007669"/>
    <property type="project" value="TreeGrafter"/>
</dbReference>
<protein>
    <submittedName>
        <fullName evidence="11">Hemin-binding protein</fullName>
    </submittedName>
</protein>
<evidence type="ECO:0000259" key="10">
    <source>
        <dbReference type="PROSITE" id="PS51779"/>
    </source>
</evidence>
<dbReference type="RefSeq" id="WP_105912527.1">
    <property type="nucleotide sequence ID" value="NZ_NXGH01000039.1"/>
</dbReference>
<keyword evidence="3" id="KW-0813">Transport</keyword>
<evidence type="ECO:0000256" key="7">
    <source>
        <dbReference type="ARBA" id="ARBA00023136"/>
    </source>
</evidence>
<dbReference type="InterPro" id="IPR013686">
    <property type="entry name" value="Polypept-transport_assoc_ShlB"/>
</dbReference>
<dbReference type="Pfam" id="PF03865">
    <property type="entry name" value="ShlB"/>
    <property type="match status" value="1"/>
</dbReference>
<evidence type="ECO:0000256" key="9">
    <source>
        <dbReference type="SAM" id="SignalP"/>
    </source>
</evidence>
<keyword evidence="4" id="KW-1134">Transmembrane beta strand</keyword>
<dbReference type="Gene3D" id="2.40.160.50">
    <property type="entry name" value="membrane protein fhac: a member of the omp85/tpsb transporter family"/>
    <property type="match status" value="1"/>
</dbReference>
<keyword evidence="6" id="KW-0653">Protein transport</keyword>
<dbReference type="InterPro" id="IPR034746">
    <property type="entry name" value="POTRA"/>
</dbReference>
<feature type="chain" id="PRO_5015559879" evidence="9">
    <location>
        <begin position="20"/>
        <end position="558"/>
    </location>
</feature>
<dbReference type="AlphaFoldDB" id="A0A2S9SMB2"/>
<evidence type="ECO:0000313" key="11">
    <source>
        <dbReference type="EMBL" id="PRM87727.1"/>
    </source>
</evidence>
<feature type="domain" description="POTRA" evidence="10">
    <location>
        <begin position="65"/>
        <end position="142"/>
    </location>
</feature>
<dbReference type="GO" id="GO:0046819">
    <property type="term" value="P:protein secretion by the type V secretion system"/>
    <property type="evidence" value="ECO:0007669"/>
    <property type="project" value="TreeGrafter"/>
</dbReference>
<feature type="signal peptide" evidence="9">
    <location>
        <begin position="1"/>
        <end position="19"/>
    </location>
</feature>
<evidence type="ECO:0000256" key="3">
    <source>
        <dbReference type="ARBA" id="ARBA00022448"/>
    </source>
</evidence>
<evidence type="ECO:0000256" key="2">
    <source>
        <dbReference type="ARBA" id="ARBA00009055"/>
    </source>
</evidence>
<name>A0A2S9SMB2_9BACT</name>
<organism evidence="11 12">
    <name type="scientific">Aliarcobacter cryaerophilus</name>
    <dbReference type="NCBI Taxonomy" id="28198"/>
    <lineage>
        <taxon>Bacteria</taxon>
        <taxon>Pseudomonadati</taxon>
        <taxon>Campylobacterota</taxon>
        <taxon>Epsilonproteobacteria</taxon>
        <taxon>Campylobacterales</taxon>
        <taxon>Arcobacteraceae</taxon>
        <taxon>Aliarcobacter</taxon>
    </lineage>
</organism>
<dbReference type="Proteomes" id="UP000238649">
    <property type="component" value="Unassembled WGS sequence"/>
</dbReference>
<evidence type="ECO:0000256" key="8">
    <source>
        <dbReference type="ARBA" id="ARBA00023237"/>
    </source>
</evidence>
<dbReference type="Gene3D" id="3.10.20.310">
    <property type="entry name" value="membrane protein fhac"/>
    <property type="match status" value="1"/>
</dbReference>
<accession>A0A2S9SMB2</accession>
<keyword evidence="5" id="KW-0812">Transmembrane</keyword>
<reference evidence="11 12" key="1">
    <citation type="submission" date="2017-09" db="EMBL/GenBank/DDBJ databases">
        <title>Reassesment of A. cryaerophilus.</title>
        <authorList>
            <person name="Perez-Cataluna A."/>
            <person name="Collado L."/>
            <person name="Salgado O."/>
            <person name="Lefinanco V."/>
            <person name="Figueras M.J."/>
        </authorList>
    </citation>
    <scope>NUCLEOTIDE SEQUENCE [LARGE SCALE GENOMIC DNA]</scope>
    <source>
        <strain evidence="11 12">LMG 9871</strain>
    </source>
</reference>
<keyword evidence="8" id="KW-0998">Cell outer membrane</keyword>
<gene>
    <name evidence="11" type="ORF">CJ671_09820</name>
</gene>
<evidence type="ECO:0000256" key="1">
    <source>
        <dbReference type="ARBA" id="ARBA00004442"/>
    </source>
</evidence>
<sequence length="558" mass="62646">MKIKSTILLSSLLASTIYANPIPPKIGDVLKEVTPPKIEREKREIPKIQQEQISTPKEFEDGKKVRVERFLISGATHMSNEELKQIVAPYEGEDLSFNQIQEITTLITKAYRSKGYFVARAYIPEQNIMTQDNRLKINIIEGKYGEFKLENKSLVKDSILQSNLDDIKDKDIISTNTLERAMLIINDTPGAVVTKADVRPGKEVGTSDFLIGTEATNRVNGYLIGDNYGSQYTGKHRIMAGVDINSPFNIGDKISAFGFTSEKEGLLSGKLAYEFPIHANGTRGEISYSKTTYELGSSYKELDAVGKSDSLTGRVTYPILKTRVENLDSYVEVSYNKMKDEIQFVDSKVKKDSYTATTGLDYTKDSLVFNKNSQTRAGVSITFGRLSFNDKDDKESDKNGANTQGQFSKINIELGKDLDIFDSLKWSNSLQMQYALGNKNLDGSQDLSLGGINGVKFYQDGEESAENGYIYSTEFIYTLPIIAGIDNKISLFYDIGRVYMSRNFTQEKSRTLQDVGVGYKVNYRNFFANSYLAYNIGNEVTSQKNYNSRAMFQVGYIF</sequence>
<evidence type="ECO:0000313" key="12">
    <source>
        <dbReference type="Proteomes" id="UP000238649"/>
    </source>
</evidence>
<comment type="similarity">
    <text evidence="2">Belongs to the TPS (TC 1.B.20) family.</text>
</comment>